<feature type="domain" description="Aromatic amino acid beta-eliminating lyase/threonine aldolase" evidence="6">
    <location>
        <begin position="436"/>
        <end position="813"/>
    </location>
</feature>
<name>A0ABU7RQH0_9ACTN</name>
<comment type="cofactor">
    <cofactor evidence="1">
        <name>pyridoxal 5'-phosphate</name>
        <dbReference type="ChEBI" id="CHEBI:597326"/>
    </cofactor>
</comment>
<keyword evidence="8" id="KW-1185">Reference proteome</keyword>
<protein>
    <submittedName>
        <fullName evidence="7">Tryptophanase</fullName>
        <ecNumber evidence="7">4.1.99.1</ecNumber>
    </submittedName>
</protein>
<dbReference type="Proteomes" id="UP001332243">
    <property type="component" value="Unassembled WGS sequence"/>
</dbReference>
<dbReference type="InterPro" id="IPR033964">
    <property type="entry name" value="ABBA"/>
</dbReference>
<dbReference type="SFLD" id="SFLDS00036">
    <property type="entry name" value="Aromatic_Prenyltransferase"/>
    <property type="match status" value="1"/>
</dbReference>
<dbReference type="PANTHER" id="PTHR32325">
    <property type="entry name" value="BETA-ELIMINATING LYASE-LIKE PROTEIN-RELATED"/>
    <property type="match status" value="1"/>
</dbReference>
<proteinExistence type="inferred from homology"/>
<keyword evidence="7" id="KW-0456">Lyase</keyword>
<evidence type="ECO:0000256" key="1">
    <source>
        <dbReference type="ARBA" id="ARBA00001933"/>
    </source>
</evidence>
<comment type="caution">
    <text evidence="7">The sequence shown here is derived from an EMBL/GenBank/DDBJ whole genome shotgun (WGS) entry which is preliminary data.</text>
</comment>
<dbReference type="Gene3D" id="3.90.1150.10">
    <property type="entry name" value="Aspartate Aminotransferase, domain 1"/>
    <property type="match status" value="1"/>
</dbReference>
<dbReference type="SUPFAM" id="SSF53383">
    <property type="entry name" value="PLP-dependent transferases"/>
    <property type="match status" value="1"/>
</dbReference>
<dbReference type="EC" id="4.1.99.1" evidence="7"/>
<keyword evidence="3" id="KW-0808">Transferase</keyword>
<evidence type="ECO:0000313" key="7">
    <source>
        <dbReference type="EMBL" id="MEE6258730.1"/>
    </source>
</evidence>
<dbReference type="Pfam" id="PF11991">
    <property type="entry name" value="Trp_DMAT"/>
    <property type="match status" value="1"/>
</dbReference>
<evidence type="ECO:0000313" key="8">
    <source>
        <dbReference type="Proteomes" id="UP001332243"/>
    </source>
</evidence>
<dbReference type="Pfam" id="PF01212">
    <property type="entry name" value="Beta_elim_lyase"/>
    <property type="match status" value="1"/>
</dbReference>
<dbReference type="InterPro" id="IPR015424">
    <property type="entry name" value="PyrdxlP-dep_Trfase"/>
</dbReference>
<evidence type="ECO:0000256" key="5">
    <source>
        <dbReference type="SAM" id="MobiDB-lite"/>
    </source>
</evidence>
<evidence type="ECO:0000256" key="2">
    <source>
        <dbReference type="ARBA" id="ARBA00009721"/>
    </source>
</evidence>
<accession>A0ABU7RQH0</accession>
<dbReference type="Gene3D" id="3.40.640.10">
    <property type="entry name" value="Type I PLP-dependent aspartate aminotransferase-like (Major domain)"/>
    <property type="match status" value="1"/>
</dbReference>
<feature type="region of interest" description="Disordered" evidence="5">
    <location>
        <begin position="357"/>
        <end position="379"/>
    </location>
</feature>
<dbReference type="EMBL" id="JAZGQK010000007">
    <property type="protein sequence ID" value="MEE6258730.1"/>
    <property type="molecule type" value="Genomic_DNA"/>
</dbReference>
<organism evidence="7 8">
    <name type="scientific">Plantactinospora sonchi</name>
    <dbReference type="NCBI Taxonomy" id="1544735"/>
    <lineage>
        <taxon>Bacteria</taxon>
        <taxon>Bacillati</taxon>
        <taxon>Actinomycetota</taxon>
        <taxon>Actinomycetes</taxon>
        <taxon>Micromonosporales</taxon>
        <taxon>Micromonosporaceae</taxon>
        <taxon>Plantactinospora</taxon>
    </lineage>
</organism>
<dbReference type="SFLD" id="SFLDG01162">
    <property type="entry name" value="I"/>
    <property type="match status" value="1"/>
</dbReference>
<dbReference type="InterPro" id="IPR015422">
    <property type="entry name" value="PyrdxlP-dep_Trfase_small"/>
</dbReference>
<dbReference type="InterPro" id="IPR017795">
    <property type="entry name" value="ABBA_NscD-like"/>
</dbReference>
<comment type="similarity">
    <text evidence="2">Belongs to the beta-eliminating lyase family.</text>
</comment>
<reference evidence="7 8" key="1">
    <citation type="submission" date="2024-01" db="EMBL/GenBank/DDBJ databases">
        <title>Genome insights into Plantactinospora sonchi sp. nov.</title>
        <authorList>
            <person name="Wang L."/>
        </authorList>
    </citation>
    <scope>NUCLEOTIDE SEQUENCE [LARGE SCALE GENOMIC DNA]</scope>
    <source>
        <strain evidence="7 8">NEAU-QY2</strain>
    </source>
</reference>
<dbReference type="InterPro" id="IPR015421">
    <property type="entry name" value="PyrdxlP-dep_Trfase_major"/>
</dbReference>
<dbReference type="GO" id="GO:0009034">
    <property type="term" value="F:tryptophanase activity"/>
    <property type="evidence" value="ECO:0007669"/>
    <property type="project" value="UniProtKB-EC"/>
</dbReference>
<dbReference type="InterPro" id="IPR001597">
    <property type="entry name" value="ArAA_b-elim_lyase/Thr_aldolase"/>
</dbReference>
<dbReference type="NCBIfam" id="NF009709">
    <property type="entry name" value="PRK13238.1"/>
    <property type="match status" value="1"/>
</dbReference>
<dbReference type="RefSeq" id="WP_331213858.1">
    <property type="nucleotide sequence ID" value="NZ_JAZGQK010000007.1"/>
</dbReference>
<dbReference type="CDD" id="cd13930">
    <property type="entry name" value="PT-Tnase"/>
    <property type="match status" value="1"/>
</dbReference>
<evidence type="ECO:0000256" key="4">
    <source>
        <dbReference type="ARBA" id="ARBA00022898"/>
    </source>
</evidence>
<dbReference type="PANTHER" id="PTHR32325:SF4">
    <property type="entry name" value="TRYPTOPHANASE"/>
    <property type="match status" value="1"/>
</dbReference>
<evidence type="ECO:0000256" key="3">
    <source>
        <dbReference type="ARBA" id="ARBA00022679"/>
    </source>
</evidence>
<sequence>MGGLSLAEHLSGQLVRLSGVAGIDPGAPLELLAEILGPAGPRPLSEPPAWPSDVADDHTPVEFSLAFNQGEPPTLRILAEALGSPPDVRTNQTAGYGFLDSQARRFGLSTSRMELVRDLFTTDQPQGEFALWHSLVFRHRRRPEFKVYLNPEVQGVDRAPDLVAEALHRLGLGTSYRNLLDHGVRPGELGRRDRLTFFALDLHDRPHARVKLYLSHHGAQVRDVARAAGVVDGVDATELAEFCAVAGGRTGPFDGRPLVGSYTFTGDADRPVGYSLYVPIRSYVSDDEEARDRVATLLTRYGFDSAQLDRAIAAVTPRPLRDGVGLIAHVSLRMGPPRPGVTVYLSAEAYRVRPPRPRHLRLTGDPTARPGGRSQPGQHLRYEERVVSVHPRVTLPPYRIKVVEPIPFLTAEERRQALADAGYNPFNLRADQITIDLLSDSGTGATSAAQEAAAALGDESYAGARSWFRFLDEVRDLTGYPHILPVHQGRAGERVLFGGLLKPGQLCISNTHFDTTHANVTLAGAEPRDLPCPEAADLDDPAPFKGNIDLAALERVLTGPEAHRVGLVLMTITNNGLGAQPVSMANLEAVRELCGRHRVPFFLDAARFAENAWLVGQREPAYRDWTPRQIAARAFALADGCVVSLKKDGLSAIGGFIGLRDDNLHAACEANLIATEGFSTYGGLAGHDLERLAQGLREVVDPAYLGARAAATARLARMINDAGVDTVQPPGIHALYLNAGRLLPHLSPQEFPGHSLGCQLYLDGGIRCAELGSLYLGRMDERHRLVTPARFELVRLAIPRRVYTDEHFEYVAAVLADIAKDPERVQGYRIVSSPPLLRHFKVRLAPATPERVAG</sequence>
<evidence type="ECO:0000259" key="6">
    <source>
        <dbReference type="Pfam" id="PF01212"/>
    </source>
</evidence>
<keyword evidence="4" id="KW-0663">Pyridoxal phosphate</keyword>
<gene>
    <name evidence="7" type="ORF">V1633_09545</name>
</gene>